<evidence type="ECO:0000313" key="4">
    <source>
        <dbReference type="EMBL" id="NEZ46190.1"/>
    </source>
</evidence>
<dbReference type="Pfam" id="PF00583">
    <property type="entry name" value="Acetyltransf_1"/>
    <property type="match status" value="1"/>
</dbReference>
<dbReference type="GO" id="GO:0016747">
    <property type="term" value="F:acyltransferase activity, transferring groups other than amino-acyl groups"/>
    <property type="evidence" value="ECO:0007669"/>
    <property type="project" value="InterPro"/>
</dbReference>
<gene>
    <name evidence="4" type="ORF">FDF74_03065</name>
</gene>
<dbReference type="CDD" id="cd04301">
    <property type="entry name" value="NAT_SF"/>
    <property type="match status" value="1"/>
</dbReference>
<dbReference type="AlphaFoldDB" id="A0A6M0R969"/>
<keyword evidence="5" id="KW-1185">Reference proteome</keyword>
<protein>
    <submittedName>
        <fullName evidence="4">GNAT family N-acetyltransferase</fullName>
    </submittedName>
</protein>
<dbReference type="RefSeq" id="WP_163248502.1">
    <property type="nucleotide sequence ID" value="NZ_SXDP01000002.1"/>
</dbReference>
<dbReference type="InterPro" id="IPR016181">
    <property type="entry name" value="Acyl_CoA_acyltransferase"/>
</dbReference>
<dbReference type="PROSITE" id="PS51186">
    <property type="entry name" value="GNAT"/>
    <property type="match status" value="1"/>
</dbReference>
<reference evidence="4 5" key="1">
    <citation type="submission" date="2019-04" db="EMBL/GenBank/DDBJ databases">
        <title>Genome sequencing of Clostridium botulinum Groups I-IV and Clostridium butyricum.</title>
        <authorList>
            <person name="Brunt J."/>
            <person name="Van Vliet A.H.M."/>
            <person name="Stringer S.C."/>
            <person name="Carter A.T."/>
            <person name="Peck M.W."/>
        </authorList>
    </citation>
    <scope>NUCLEOTIDE SEQUENCE [LARGE SCALE GENOMIC DNA]</scope>
    <source>
        <strain evidence="4 5">IFR 18/094</strain>
    </source>
</reference>
<comment type="caution">
    <text evidence="4">The sequence shown here is derived from an EMBL/GenBank/DDBJ whole genome shotgun (WGS) entry which is preliminary data.</text>
</comment>
<keyword evidence="2" id="KW-0012">Acyltransferase</keyword>
<organism evidence="4 5">
    <name type="scientific">Clostridium niameyense</name>
    <dbReference type="NCBI Taxonomy" id="1622073"/>
    <lineage>
        <taxon>Bacteria</taxon>
        <taxon>Bacillati</taxon>
        <taxon>Bacillota</taxon>
        <taxon>Clostridia</taxon>
        <taxon>Eubacteriales</taxon>
        <taxon>Clostridiaceae</taxon>
        <taxon>Clostridium</taxon>
    </lineage>
</organism>
<sequence length="289" mass="34321">MYKCIGLTKNKVNCFKELNDYRYDFNNLNEDFFKIYDDASLIEKIILRKKVKLIFLKDKCIGYIWNTKRGKENYINALSVDSEHKCDISIYEKLINSIKYDTAINYCCENNGENYNILKTIGFIKKEGTIQLKLDLKDKTFPFNTIPYICIEKLCLNRDEKIRCFIQNEIFKSNTRIPLTVEDIYYDEKQDYYYENGSIFMKIGENYIGYGQVIMENQIPFIVNFGIMPGYRGKGYSKILLFHILNVLKEKNFDFVMIRVNSFNNVALNLYESVGFTLFKEIYDFQIKK</sequence>
<dbReference type="Proteomes" id="UP000473885">
    <property type="component" value="Unassembled WGS sequence"/>
</dbReference>
<dbReference type="InterPro" id="IPR000182">
    <property type="entry name" value="GNAT_dom"/>
</dbReference>
<dbReference type="PANTHER" id="PTHR43420:SF12">
    <property type="entry name" value="N-ACETYLTRANSFERASE DOMAIN-CONTAINING PROTEIN"/>
    <property type="match status" value="1"/>
</dbReference>
<dbReference type="SUPFAM" id="SSF55729">
    <property type="entry name" value="Acyl-CoA N-acyltransferases (Nat)"/>
    <property type="match status" value="1"/>
</dbReference>
<dbReference type="PANTHER" id="PTHR43420">
    <property type="entry name" value="ACETYLTRANSFERASE"/>
    <property type="match status" value="1"/>
</dbReference>
<evidence type="ECO:0000256" key="2">
    <source>
        <dbReference type="ARBA" id="ARBA00023315"/>
    </source>
</evidence>
<evidence type="ECO:0000259" key="3">
    <source>
        <dbReference type="PROSITE" id="PS51186"/>
    </source>
</evidence>
<feature type="domain" description="N-acetyltransferase" evidence="3">
    <location>
        <begin position="160"/>
        <end position="289"/>
    </location>
</feature>
<dbReference type="InterPro" id="IPR050680">
    <property type="entry name" value="YpeA/RimI_acetyltransf"/>
</dbReference>
<evidence type="ECO:0000313" key="5">
    <source>
        <dbReference type="Proteomes" id="UP000473885"/>
    </source>
</evidence>
<accession>A0A6M0R969</accession>
<evidence type="ECO:0000256" key="1">
    <source>
        <dbReference type="ARBA" id="ARBA00022679"/>
    </source>
</evidence>
<dbReference type="EMBL" id="SXDP01000002">
    <property type="protein sequence ID" value="NEZ46190.1"/>
    <property type="molecule type" value="Genomic_DNA"/>
</dbReference>
<keyword evidence="1 4" id="KW-0808">Transferase</keyword>
<dbReference type="Gene3D" id="3.40.630.30">
    <property type="match status" value="1"/>
</dbReference>
<name>A0A6M0R969_9CLOT</name>
<proteinExistence type="predicted"/>